<protein>
    <submittedName>
        <fullName evidence="2">Uncharacterized protein</fullName>
    </submittedName>
</protein>
<proteinExistence type="predicted"/>
<reference evidence="2" key="1">
    <citation type="submission" date="2022-06" db="EMBL/GenBank/DDBJ databases">
        <title>Genome Sequence of Candolleomyces eurysporus.</title>
        <authorList>
            <person name="Buettner E."/>
        </authorList>
    </citation>
    <scope>NUCLEOTIDE SEQUENCE</scope>
    <source>
        <strain evidence="2">VTCC 930004</strain>
    </source>
</reference>
<dbReference type="OrthoDB" id="3063746at2759"/>
<dbReference type="AlphaFoldDB" id="A0A9W8JGG5"/>
<evidence type="ECO:0000313" key="3">
    <source>
        <dbReference type="Proteomes" id="UP001140091"/>
    </source>
</evidence>
<feature type="compositionally biased region" description="Polar residues" evidence="1">
    <location>
        <begin position="7"/>
        <end position="22"/>
    </location>
</feature>
<accession>A0A9W8JGG5</accession>
<dbReference type="Proteomes" id="UP001140091">
    <property type="component" value="Unassembled WGS sequence"/>
</dbReference>
<feature type="compositionally biased region" description="Low complexity" evidence="1">
    <location>
        <begin position="101"/>
        <end position="112"/>
    </location>
</feature>
<gene>
    <name evidence="2" type="ORF">H1R20_g2862</name>
</gene>
<evidence type="ECO:0000313" key="2">
    <source>
        <dbReference type="EMBL" id="KAJ2934230.1"/>
    </source>
</evidence>
<evidence type="ECO:0000256" key="1">
    <source>
        <dbReference type="SAM" id="MobiDB-lite"/>
    </source>
</evidence>
<feature type="region of interest" description="Disordered" evidence="1">
    <location>
        <begin position="1"/>
        <end position="142"/>
    </location>
</feature>
<keyword evidence="3" id="KW-1185">Reference proteome</keyword>
<sequence length="509" mass="55560">MARTKRSSQLSAGAKSGSQPKGQSPEYVPDDYELVEPPATQARASPATPTPSSSKKRVRADVNPTPPPAKKKSKTALSQATGSAIVVPDSLQQDDDDEDNSSSTTRSVSDTTEAMDADIEDDVETPKPTQAAGKKKATNLKTQLGGRLGTNVFDAHADADHGTTPIVTLPSSDFTRENKEKWASSYVDGNKTHLFVKARASDDALLVNKAILDPYMLKHGYYKDLPNANKLQLYSVNERQGLEFTDGNLSSLVPGLSIETWDCFGIERSYVAGLHRFKRQGVFANASTVDVTELVFKETYSNQGPGGAYIAAMKHDGKPVVFVMVGAIMESFIVHGKNVGLDGKAPFARGIIVLGHRFEYERWSCTLATLWQAEDIFAPIQRRHITLQTHNRSNHPTTDASSDTAKVTEVKKGKMVIRPYLSPTKPKTSVKTQTYINFTEEIPVYDGRNQAFEPEDIAGSLARLPKFVSDDGEIPEGSGVVVGYCAATSKFLSIWKLTLYIQWIVVVAV</sequence>
<name>A0A9W8JGG5_9AGAR</name>
<comment type="caution">
    <text evidence="2">The sequence shown here is derived from an EMBL/GenBank/DDBJ whole genome shotgun (WGS) entry which is preliminary data.</text>
</comment>
<feature type="non-terminal residue" evidence="2">
    <location>
        <position position="509"/>
    </location>
</feature>
<feature type="compositionally biased region" description="Acidic residues" evidence="1">
    <location>
        <begin position="113"/>
        <end position="123"/>
    </location>
</feature>
<feature type="compositionally biased region" description="Low complexity" evidence="1">
    <location>
        <begin position="37"/>
        <end position="53"/>
    </location>
</feature>
<dbReference type="EMBL" id="JANBPK010000723">
    <property type="protein sequence ID" value="KAJ2934230.1"/>
    <property type="molecule type" value="Genomic_DNA"/>
</dbReference>
<organism evidence="2 3">
    <name type="scientific">Candolleomyces eurysporus</name>
    <dbReference type="NCBI Taxonomy" id="2828524"/>
    <lineage>
        <taxon>Eukaryota</taxon>
        <taxon>Fungi</taxon>
        <taxon>Dikarya</taxon>
        <taxon>Basidiomycota</taxon>
        <taxon>Agaricomycotina</taxon>
        <taxon>Agaricomycetes</taxon>
        <taxon>Agaricomycetidae</taxon>
        <taxon>Agaricales</taxon>
        <taxon>Agaricineae</taxon>
        <taxon>Psathyrellaceae</taxon>
        <taxon>Candolleomyces</taxon>
    </lineage>
</organism>